<dbReference type="PANTHER" id="PTHR28634">
    <property type="entry name" value="ZINC FINGER B-BOX DOMAIN-CONTAINING PROTEIN 1"/>
    <property type="match status" value="1"/>
</dbReference>
<dbReference type="AlphaFoldDB" id="A0A7S3VJY9"/>
<feature type="compositionally biased region" description="Low complexity" evidence="1">
    <location>
        <begin position="84"/>
        <end position="118"/>
    </location>
</feature>
<accession>A0A7S3VJY9</accession>
<dbReference type="InterPro" id="IPR037688">
    <property type="entry name" value="ZBBX"/>
</dbReference>
<feature type="compositionally biased region" description="Polar residues" evidence="1">
    <location>
        <begin position="272"/>
        <end position="293"/>
    </location>
</feature>
<evidence type="ECO:0000313" key="2">
    <source>
        <dbReference type="EMBL" id="CAE0491070.1"/>
    </source>
</evidence>
<sequence length="310" mass="32629">MPLGGRAKNENAPGPKLAIRTPTALALAKEAQEMEAKLEELRKAMERERGMREKSSEGPRWRNGASGLLRGQFRSKQQGTAMGSSHSSPASRTPSSTSRLNSKSSAPMPSPSPSATASVKDGSPPAGELGVSGTSRTGTSRLSSSAGGLGGDARVVPAPGGLRVSQSRKLAARAASPAAPDVLQVHSQQDLGHSSDQGKQSTAESQAGDDPDLREGAFDEAESHKSFMEALNEWRAGNRAQQEGEQQQQQPHQQQSSALQARPQKAYGLKQLKQQAGIQAQDHASTGKGQWSGDSRGVSSCADLMYSFCM</sequence>
<evidence type="ECO:0000256" key="1">
    <source>
        <dbReference type="SAM" id="MobiDB-lite"/>
    </source>
</evidence>
<proteinExistence type="predicted"/>
<dbReference type="PANTHER" id="PTHR28634:SF1">
    <property type="entry name" value="ZINC FINGER B-BOX DOMAIN-CONTAINING PROTEIN 1"/>
    <property type="match status" value="1"/>
</dbReference>
<feature type="compositionally biased region" description="Polar residues" evidence="1">
    <location>
        <begin position="185"/>
        <end position="205"/>
    </location>
</feature>
<name>A0A7S3VJY9_DUNTE</name>
<dbReference type="EMBL" id="HBIP01011007">
    <property type="protein sequence ID" value="CAE0491070.1"/>
    <property type="molecule type" value="Transcribed_RNA"/>
</dbReference>
<protein>
    <submittedName>
        <fullName evidence="2">Uncharacterized protein</fullName>
    </submittedName>
</protein>
<feature type="region of interest" description="Disordered" evidence="1">
    <location>
        <begin position="30"/>
        <end position="297"/>
    </location>
</feature>
<gene>
    <name evidence="2" type="ORF">DTER00134_LOCUS6143</name>
</gene>
<reference evidence="2" key="1">
    <citation type="submission" date="2021-01" db="EMBL/GenBank/DDBJ databases">
        <authorList>
            <person name="Corre E."/>
            <person name="Pelletier E."/>
            <person name="Niang G."/>
            <person name="Scheremetjew M."/>
            <person name="Finn R."/>
            <person name="Kale V."/>
            <person name="Holt S."/>
            <person name="Cochrane G."/>
            <person name="Meng A."/>
            <person name="Brown T."/>
            <person name="Cohen L."/>
        </authorList>
    </citation>
    <scope>NUCLEOTIDE SEQUENCE</scope>
    <source>
        <strain evidence="2">CCMP1320</strain>
    </source>
</reference>
<feature type="compositionally biased region" description="Basic and acidic residues" evidence="1">
    <location>
        <begin position="211"/>
        <end position="227"/>
    </location>
</feature>
<organism evidence="2">
    <name type="scientific">Dunaliella tertiolecta</name>
    <name type="common">Green alga</name>
    <dbReference type="NCBI Taxonomy" id="3047"/>
    <lineage>
        <taxon>Eukaryota</taxon>
        <taxon>Viridiplantae</taxon>
        <taxon>Chlorophyta</taxon>
        <taxon>core chlorophytes</taxon>
        <taxon>Chlorophyceae</taxon>
        <taxon>CS clade</taxon>
        <taxon>Chlamydomonadales</taxon>
        <taxon>Dunaliellaceae</taxon>
        <taxon>Dunaliella</taxon>
    </lineage>
</organism>
<feature type="compositionally biased region" description="Low complexity" evidence="1">
    <location>
        <begin position="241"/>
        <end position="255"/>
    </location>
</feature>
<feature type="region of interest" description="Disordered" evidence="1">
    <location>
        <begin position="1"/>
        <end position="20"/>
    </location>
</feature>
<feature type="compositionally biased region" description="Low complexity" evidence="1">
    <location>
        <begin position="129"/>
        <end position="146"/>
    </location>
</feature>
<feature type="compositionally biased region" description="Basic and acidic residues" evidence="1">
    <location>
        <begin position="30"/>
        <end position="60"/>
    </location>
</feature>
<feature type="compositionally biased region" description="Polar residues" evidence="1">
    <location>
        <begin position="74"/>
        <end position="83"/>
    </location>
</feature>